<feature type="transmembrane region" description="Helical" evidence="1">
    <location>
        <begin position="186"/>
        <end position="207"/>
    </location>
</feature>
<accession>A0A542Z8H1</accession>
<dbReference type="InterPro" id="IPR008523">
    <property type="entry name" value="DUF805"/>
</dbReference>
<dbReference type="RefSeq" id="WP_142094536.1">
    <property type="nucleotide sequence ID" value="NZ_BAAAMD010000002.1"/>
</dbReference>
<sequence length="227" mass="24060">MSYNNYDSNQYGGQSGYGQSGQGGYGQGGYDQGAYQQQGYGQGAYQQQGYGQAQSGYGQQDYGQAAYGQAGYGAPVGAPRPPVSFMPAVKLFFKNYAKFDGRANRGEFWYPYLFNMIVVFVLMIPVLIGAVVAGASYDPYTGSGGGGGAAIAVIGYVLLGLYGLAMTVPTYSSMIRRLHDTNKSGWLALLVPFGLGIIPLIMCIMDSDPAGVQYDNPSNPPATEADL</sequence>
<organism evidence="2 3">
    <name type="scientific">Propioniferax innocua</name>
    <dbReference type="NCBI Taxonomy" id="1753"/>
    <lineage>
        <taxon>Bacteria</taxon>
        <taxon>Bacillati</taxon>
        <taxon>Actinomycetota</taxon>
        <taxon>Actinomycetes</taxon>
        <taxon>Propionibacteriales</taxon>
        <taxon>Propionibacteriaceae</taxon>
        <taxon>Propioniferax</taxon>
    </lineage>
</organism>
<proteinExistence type="predicted"/>
<keyword evidence="1" id="KW-0812">Transmembrane</keyword>
<dbReference type="EMBL" id="VFOR01000004">
    <property type="protein sequence ID" value="TQL56634.1"/>
    <property type="molecule type" value="Genomic_DNA"/>
</dbReference>
<name>A0A542Z8H1_9ACTN</name>
<gene>
    <name evidence="2" type="ORF">FB460_2528</name>
</gene>
<comment type="caution">
    <text evidence="2">The sequence shown here is derived from an EMBL/GenBank/DDBJ whole genome shotgun (WGS) entry which is preliminary data.</text>
</comment>
<keyword evidence="3" id="KW-1185">Reference proteome</keyword>
<feature type="transmembrane region" description="Helical" evidence="1">
    <location>
        <begin position="147"/>
        <end position="165"/>
    </location>
</feature>
<protein>
    <submittedName>
        <fullName evidence="2">Uncharacterized membrane protein YhaH (DUF805 family)</fullName>
    </submittedName>
</protein>
<dbReference type="PANTHER" id="PTHR34980">
    <property type="entry name" value="INNER MEMBRANE PROTEIN-RELATED-RELATED"/>
    <property type="match status" value="1"/>
</dbReference>
<dbReference type="AlphaFoldDB" id="A0A542Z8H1"/>
<evidence type="ECO:0000313" key="3">
    <source>
        <dbReference type="Proteomes" id="UP000316196"/>
    </source>
</evidence>
<dbReference type="Pfam" id="PF05656">
    <property type="entry name" value="DUF805"/>
    <property type="match status" value="1"/>
</dbReference>
<dbReference type="GO" id="GO:0005886">
    <property type="term" value="C:plasma membrane"/>
    <property type="evidence" value="ECO:0007669"/>
    <property type="project" value="TreeGrafter"/>
</dbReference>
<evidence type="ECO:0000313" key="2">
    <source>
        <dbReference type="EMBL" id="TQL56634.1"/>
    </source>
</evidence>
<dbReference type="Proteomes" id="UP000316196">
    <property type="component" value="Unassembled WGS sequence"/>
</dbReference>
<feature type="transmembrane region" description="Helical" evidence="1">
    <location>
        <begin position="112"/>
        <end position="135"/>
    </location>
</feature>
<evidence type="ECO:0000256" key="1">
    <source>
        <dbReference type="SAM" id="Phobius"/>
    </source>
</evidence>
<reference evidence="2 3" key="1">
    <citation type="submission" date="2019-06" db="EMBL/GenBank/DDBJ databases">
        <title>Sequencing the genomes of 1000 actinobacteria strains.</title>
        <authorList>
            <person name="Klenk H.-P."/>
        </authorList>
    </citation>
    <scope>NUCLEOTIDE SEQUENCE [LARGE SCALE GENOMIC DNA]</scope>
    <source>
        <strain evidence="2 3">DSM 8251</strain>
    </source>
</reference>
<keyword evidence="1" id="KW-1133">Transmembrane helix</keyword>
<dbReference type="PANTHER" id="PTHR34980:SF2">
    <property type="entry name" value="INNER MEMBRANE PROTEIN YHAH-RELATED"/>
    <property type="match status" value="1"/>
</dbReference>
<keyword evidence="1" id="KW-0472">Membrane</keyword>
<dbReference type="OrthoDB" id="9812349at2"/>